<feature type="region of interest" description="Disordered" evidence="2">
    <location>
        <begin position="449"/>
        <end position="596"/>
    </location>
</feature>
<evidence type="ECO:0000313" key="5">
    <source>
        <dbReference type="Proteomes" id="UP000694553"/>
    </source>
</evidence>
<evidence type="ECO:0000256" key="3">
    <source>
        <dbReference type="SAM" id="Phobius"/>
    </source>
</evidence>
<feature type="transmembrane region" description="Helical" evidence="3">
    <location>
        <begin position="60"/>
        <end position="84"/>
    </location>
</feature>
<dbReference type="OMA" id="DLAQECY"/>
<dbReference type="PANTHER" id="PTHR39082">
    <property type="entry name" value="PHOSPHOLIPASE C-BETA-2-RELATED"/>
    <property type="match status" value="1"/>
</dbReference>
<feature type="compositionally biased region" description="Pro residues" evidence="2">
    <location>
        <begin position="587"/>
        <end position="596"/>
    </location>
</feature>
<reference evidence="4" key="2">
    <citation type="submission" date="2025-08" db="UniProtKB">
        <authorList>
            <consortium name="Ensembl"/>
        </authorList>
    </citation>
    <scope>IDENTIFICATION</scope>
</reference>
<evidence type="ECO:0000313" key="4">
    <source>
        <dbReference type="Ensembl" id="ENSCMUP00000006670.2"/>
    </source>
</evidence>
<feature type="coiled-coil region" evidence="1">
    <location>
        <begin position="128"/>
        <end position="234"/>
    </location>
</feature>
<feature type="compositionally biased region" description="Basic and acidic residues" evidence="2">
    <location>
        <begin position="10"/>
        <end position="29"/>
    </location>
</feature>
<keyword evidence="1" id="KW-0175">Coiled coil</keyword>
<dbReference type="InterPro" id="IPR052376">
    <property type="entry name" value="Oxidative_Scav/Glycosyltrans"/>
</dbReference>
<proteinExistence type="predicted"/>
<feature type="compositionally biased region" description="Gly residues" evidence="2">
    <location>
        <begin position="463"/>
        <end position="472"/>
    </location>
</feature>
<organism evidence="4 5">
    <name type="scientific">Corvus moneduloides</name>
    <name type="common">New Caledonian crow</name>
    <dbReference type="NCBI Taxonomy" id="1196302"/>
    <lineage>
        <taxon>Eukaryota</taxon>
        <taxon>Metazoa</taxon>
        <taxon>Chordata</taxon>
        <taxon>Craniata</taxon>
        <taxon>Vertebrata</taxon>
        <taxon>Euteleostomi</taxon>
        <taxon>Archelosauria</taxon>
        <taxon>Archosauria</taxon>
        <taxon>Dinosauria</taxon>
        <taxon>Saurischia</taxon>
        <taxon>Theropoda</taxon>
        <taxon>Coelurosauria</taxon>
        <taxon>Aves</taxon>
        <taxon>Neognathae</taxon>
        <taxon>Neoaves</taxon>
        <taxon>Telluraves</taxon>
        <taxon>Australaves</taxon>
        <taxon>Passeriformes</taxon>
        <taxon>Corvoidea</taxon>
        <taxon>Corvidae</taxon>
        <taxon>Corvus</taxon>
    </lineage>
</organism>
<evidence type="ECO:0000256" key="2">
    <source>
        <dbReference type="SAM" id="MobiDB-lite"/>
    </source>
</evidence>
<keyword evidence="3" id="KW-0472">Membrane</keyword>
<reference evidence="5" key="1">
    <citation type="submission" date="2019-10" db="EMBL/GenBank/DDBJ databases">
        <title>Corvus moneduloides (New Caledonian crow) genome, bCorMon1, primary haplotype.</title>
        <authorList>
            <person name="Rutz C."/>
            <person name="Fungtammasan C."/>
            <person name="Mountcastle J."/>
            <person name="Formenti G."/>
            <person name="Chow W."/>
            <person name="Howe K."/>
            <person name="Steele M.P."/>
            <person name="Fernandes J."/>
            <person name="Gilbert M.T.P."/>
            <person name="Fedrigo O."/>
            <person name="Jarvis E.D."/>
            <person name="Gemmell N."/>
        </authorList>
    </citation>
    <scope>NUCLEOTIDE SEQUENCE [LARGE SCALE GENOMIC DNA]</scope>
</reference>
<keyword evidence="5" id="KW-1185">Reference proteome</keyword>
<keyword evidence="3" id="KW-0812">Transmembrane</keyword>
<sequence>MPPFGSAAGGEDRECRDSGRERGCREPPHPEIPIPFPGIPFPGRSRSGCRRCRRNLSLRASVRILFGLSGMLLVAVAVLGALVFRKVDSISEEIGSSQSFYERKILSLQEHLQGLGEKTGNGSACRDTAALGRELSELQRELEEIQKMLLAQEILLDRTSQSHARLSSAGSSISGGLENCSASIGNVNRSLERLRERNSLQGLARQRSEAAAAVERLNSSLAQNSQRLRALQGKADEETLTLQRAVTEWQNFSRALGSLRSASSRSAELLRSLQAGLGAAAREAAWNSQGMHELALQLLGLQLGLDNVSSQLDEQQDNAQDLRYHHGHGRDRTEERFRALESRMESHELEIGTIAANVGATGGHVRGMLRFLDAVRLSCSLGFRAHAEELQQLNRSLGKLQEATGALRERSGILGARLEFDVRNLSAAVEEMKAVDARHREALRNVTALRGVPGLPGPRGLRGDAGSGGAPGIPGQKGDAGILGSPGPPGPPGSAGPPGPQGERGPAGSRGFPGSKGSKGSLGIPGSRGPAGPKGDPGVPGPAGEPGKAGAPGPRGKPGMPGSPGAAGPAGPEGSKGDPGPRGAPGLPGPPGAPGA</sequence>
<feature type="coiled-coil region" evidence="1">
    <location>
        <begin position="383"/>
        <end position="410"/>
    </location>
</feature>
<feature type="compositionally biased region" description="Pro residues" evidence="2">
    <location>
        <begin position="486"/>
        <end position="500"/>
    </location>
</feature>
<name>A0A8C3DGN8_CORMO</name>
<reference evidence="4" key="3">
    <citation type="submission" date="2025-09" db="UniProtKB">
        <authorList>
            <consortium name="Ensembl"/>
        </authorList>
    </citation>
    <scope>IDENTIFICATION</scope>
</reference>
<feature type="compositionally biased region" description="Low complexity" evidence="2">
    <location>
        <begin position="545"/>
        <end position="573"/>
    </location>
</feature>
<keyword evidence="3" id="KW-1133">Transmembrane helix</keyword>
<accession>A0A8U7MN26</accession>
<gene>
    <name evidence="4" type="primary">SCARA3</name>
</gene>
<dbReference type="Ensembl" id="ENSCMUT00000007194.2">
    <property type="protein sequence ID" value="ENSCMUP00000006670.2"/>
    <property type="gene ID" value="ENSCMUG00000004430.2"/>
</dbReference>
<dbReference type="Proteomes" id="UP000694553">
    <property type="component" value="Unassembled WGS sequence"/>
</dbReference>
<dbReference type="InterPro" id="IPR008160">
    <property type="entry name" value="Collagen"/>
</dbReference>
<dbReference type="AlphaFoldDB" id="A0A8C3DGN8"/>
<feature type="region of interest" description="Disordered" evidence="2">
    <location>
        <begin position="1"/>
        <end position="37"/>
    </location>
</feature>
<protein>
    <submittedName>
        <fullName evidence="4">Scavenger receptor class A member 3</fullName>
    </submittedName>
</protein>
<feature type="coiled-coil region" evidence="1">
    <location>
        <begin position="305"/>
        <end position="350"/>
    </location>
</feature>
<evidence type="ECO:0000256" key="1">
    <source>
        <dbReference type="SAM" id="Coils"/>
    </source>
</evidence>
<accession>A0A8C3DGN8</accession>
<dbReference type="Pfam" id="PF01391">
    <property type="entry name" value="Collagen"/>
    <property type="match status" value="2"/>
</dbReference>
<dbReference type="PANTHER" id="PTHR39082:SF1">
    <property type="entry name" value="SCAVENGER RECEPTOR CLASS A MEMBER 3"/>
    <property type="match status" value="1"/>
</dbReference>